<name>A0AA39XUA7_9PEZI</name>
<keyword evidence="2" id="KW-1185">Reference proteome</keyword>
<dbReference type="Gene3D" id="3.80.10.10">
    <property type="entry name" value="Ribonuclease Inhibitor"/>
    <property type="match status" value="1"/>
</dbReference>
<dbReference type="AlphaFoldDB" id="A0AA39XUA7"/>
<protein>
    <submittedName>
        <fullName evidence="1">Uncharacterized protein</fullName>
    </submittedName>
</protein>
<sequence length="447" mass="49816">MRTIINRPELAKHIRFFVMLNACTCQIESKSQHVLQNDSLAVWSLLHRLKLPVPANGDVCDSETAVALILAHLSNLTSLFFKVPEYSQHNQSTTYLTALGAVLRQSVLPSPLSASSSPFTRFQNLNSATITLPTWEKDTSQTQHHHLTSILAILYAPNLKTFDFTFQSPPDALVPDWPLPSHPPCAANLSVLRLHCTRTPSTFLAHLLACTPFLRTFELEATLPLLFTPRRDVACSDDDGTRFHGGILATALARHCAKLRSFHVSVRTTEPPLYLAEPVLPSRTVIATPLLLLDNNSCCDVGREEEDGGTRDDDDDDDDDDCEAGLASLRGLRVLNVAMPVLLGWWPNAAAREALARVLPSGLWELWLREDMSWWQDYAWHAVHVVRAIEALLESGRARELVKIVIVMRGAKGGQGWWSEESMELLVKFCAAKGMMAEFRERDAVEV</sequence>
<evidence type="ECO:0000313" key="2">
    <source>
        <dbReference type="Proteomes" id="UP001175001"/>
    </source>
</evidence>
<dbReference type="InterPro" id="IPR032675">
    <property type="entry name" value="LRR_dom_sf"/>
</dbReference>
<gene>
    <name evidence="1" type="ORF">DIS24_g9442</name>
</gene>
<organism evidence="1 2">
    <name type="scientific">Lasiodiplodia hormozganensis</name>
    <dbReference type="NCBI Taxonomy" id="869390"/>
    <lineage>
        <taxon>Eukaryota</taxon>
        <taxon>Fungi</taxon>
        <taxon>Dikarya</taxon>
        <taxon>Ascomycota</taxon>
        <taxon>Pezizomycotina</taxon>
        <taxon>Dothideomycetes</taxon>
        <taxon>Dothideomycetes incertae sedis</taxon>
        <taxon>Botryosphaeriales</taxon>
        <taxon>Botryosphaeriaceae</taxon>
        <taxon>Lasiodiplodia</taxon>
    </lineage>
</organism>
<dbReference type="Proteomes" id="UP001175001">
    <property type="component" value="Unassembled WGS sequence"/>
</dbReference>
<proteinExistence type="predicted"/>
<accession>A0AA39XUA7</accession>
<reference evidence="1" key="1">
    <citation type="submission" date="2023-06" db="EMBL/GenBank/DDBJ databases">
        <title>Multi-omics analyses reveal the molecular pathogenesis toolkit of Lasiodiplodia hormozganensis, a cross-kingdom pathogen.</title>
        <authorList>
            <person name="Felix C."/>
            <person name="Meneses R."/>
            <person name="Goncalves M.F.M."/>
            <person name="Tilleman L."/>
            <person name="Duarte A.S."/>
            <person name="Jorrin-Novo J.V."/>
            <person name="Van De Peer Y."/>
            <person name="Deforce D."/>
            <person name="Van Nieuwerburgh F."/>
            <person name="Esteves A.C."/>
            <person name="Alves A."/>
        </authorList>
    </citation>
    <scope>NUCLEOTIDE SEQUENCE</scope>
    <source>
        <strain evidence="1">CBS 339.90</strain>
    </source>
</reference>
<dbReference type="EMBL" id="JAUJDW010000083">
    <property type="protein sequence ID" value="KAK0640368.1"/>
    <property type="molecule type" value="Genomic_DNA"/>
</dbReference>
<evidence type="ECO:0000313" key="1">
    <source>
        <dbReference type="EMBL" id="KAK0640368.1"/>
    </source>
</evidence>
<comment type="caution">
    <text evidence="1">The sequence shown here is derived from an EMBL/GenBank/DDBJ whole genome shotgun (WGS) entry which is preliminary data.</text>
</comment>